<dbReference type="EMBL" id="BMAW01105623">
    <property type="protein sequence ID" value="GFT20102.1"/>
    <property type="molecule type" value="Genomic_DNA"/>
</dbReference>
<dbReference type="SUPFAM" id="SSF49599">
    <property type="entry name" value="TRAF domain-like"/>
    <property type="match status" value="1"/>
</dbReference>
<dbReference type="InterPro" id="IPR000210">
    <property type="entry name" value="BTB/POZ_dom"/>
</dbReference>
<dbReference type="FunFam" id="3.30.710.10:FF:000159">
    <property type="entry name" value="Speckle-type POZ protein B"/>
    <property type="match status" value="1"/>
</dbReference>
<dbReference type="SMART" id="SM00225">
    <property type="entry name" value="BTB"/>
    <property type="match status" value="1"/>
</dbReference>
<reference evidence="3" key="1">
    <citation type="submission" date="2020-08" db="EMBL/GenBank/DDBJ databases">
        <title>Multicomponent nature underlies the extraordinary mechanical properties of spider dragline silk.</title>
        <authorList>
            <person name="Kono N."/>
            <person name="Nakamura H."/>
            <person name="Mori M."/>
            <person name="Yoshida Y."/>
            <person name="Ohtoshi R."/>
            <person name="Malay A.D."/>
            <person name="Moran D.A.P."/>
            <person name="Tomita M."/>
            <person name="Numata K."/>
            <person name="Arakawa K."/>
        </authorList>
    </citation>
    <scope>NUCLEOTIDE SEQUENCE</scope>
</reference>
<evidence type="ECO:0000313" key="4">
    <source>
        <dbReference type="Proteomes" id="UP000887013"/>
    </source>
</evidence>
<feature type="domain" description="BTB" evidence="1">
    <location>
        <begin position="247"/>
        <end position="314"/>
    </location>
</feature>
<dbReference type="PROSITE" id="PS50097">
    <property type="entry name" value="BTB"/>
    <property type="match status" value="1"/>
</dbReference>
<gene>
    <name evidence="3" type="primary">spop-a</name>
    <name evidence="3" type="ORF">NPIL_97421</name>
</gene>
<organism evidence="3 4">
    <name type="scientific">Nephila pilipes</name>
    <name type="common">Giant wood spider</name>
    <name type="synonym">Nephila maculata</name>
    <dbReference type="NCBI Taxonomy" id="299642"/>
    <lineage>
        <taxon>Eukaryota</taxon>
        <taxon>Metazoa</taxon>
        <taxon>Ecdysozoa</taxon>
        <taxon>Arthropoda</taxon>
        <taxon>Chelicerata</taxon>
        <taxon>Arachnida</taxon>
        <taxon>Araneae</taxon>
        <taxon>Araneomorphae</taxon>
        <taxon>Entelegynae</taxon>
        <taxon>Araneoidea</taxon>
        <taxon>Nephilidae</taxon>
        <taxon>Nephila</taxon>
    </lineage>
</organism>
<dbReference type="Proteomes" id="UP000887013">
    <property type="component" value="Unassembled WGS sequence"/>
</dbReference>
<dbReference type="InterPro" id="IPR011333">
    <property type="entry name" value="SKP1/BTB/POZ_sf"/>
</dbReference>
<dbReference type="AlphaFoldDB" id="A0A8X6NM53"/>
<dbReference type="OrthoDB" id="6412608at2759"/>
<evidence type="ECO:0000259" key="1">
    <source>
        <dbReference type="PROSITE" id="PS50097"/>
    </source>
</evidence>
<dbReference type="GO" id="GO:0030163">
    <property type="term" value="P:protein catabolic process"/>
    <property type="evidence" value="ECO:0007669"/>
    <property type="project" value="UniProtKB-ARBA"/>
</dbReference>
<dbReference type="Pfam" id="PF00651">
    <property type="entry name" value="BTB"/>
    <property type="match status" value="1"/>
</dbReference>
<dbReference type="Gene3D" id="3.30.710.10">
    <property type="entry name" value="Potassium Channel Kv1.1, Chain A"/>
    <property type="match status" value="1"/>
</dbReference>
<evidence type="ECO:0000259" key="2">
    <source>
        <dbReference type="PROSITE" id="PS50144"/>
    </source>
</evidence>
<dbReference type="Pfam" id="PF22486">
    <property type="entry name" value="MATH_2"/>
    <property type="match status" value="1"/>
</dbReference>
<dbReference type="SUPFAM" id="SSF54695">
    <property type="entry name" value="POZ domain"/>
    <property type="match status" value="1"/>
</dbReference>
<dbReference type="InterPro" id="IPR002083">
    <property type="entry name" value="MATH/TRAF_dom"/>
</dbReference>
<name>A0A8X6NM53_NEPPI</name>
<feature type="domain" description="MATH" evidence="2">
    <location>
        <begin position="71"/>
        <end position="202"/>
    </location>
</feature>
<dbReference type="Gene3D" id="1.25.40.420">
    <property type="match status" value="1"/>
</dbReference>
<evidence type="ECO:0000313" key="3">
    <source>
        <dbReference type="EMBL" id="GFT20102.1"/>
    </source>
</evidence>
<accession>A0A8X6NM53</accession>
<keyword evidence="4" id="KW-1185">Reference proteome</keyword>
<dbReference type="PROSITE" id="PS50144">
    <property type="entry name" value="MATH"/>
    <property type="match status" value="1"/>
</dbReference>
<dbReference type="InterPro" id="IPR008974">
    <property type="entry name" value="TRAF-like"/>
</dbReference>
<protein>
    <submittedName>
        <fullName evidence="3">Speckle-type POZ protein A</fullName>
    </submittedName>
</protein>
<comment type="caution">
    <text evidence="3">The sequence shown here is derived from an EMBL/GenBank/DDBJ whole genome shotgun (WGS) entry which is preliminary data.</text>
</comment>
<proteinExistence type="predicted"/>
<dbReference type="PANTHER" id="PTHR24413">
    <property type="entry name" value="SPECKLE-TYPE POZ PROTEIN"/>
    <property type="match status" value="1"/>
</dbReference>
<dbReference type="Gene3D" id="2.60.210.10">
    <property type="entry name" value="Apoptosis, Tumor Necrosis Factor Receptor Associated Protein 2, Chain A"/>
    <property type="match status" value="1"/>
</dbReference>
<sequence>MYPTVNLARKNNRVYRQRILFLQTFDFILSRCRAYAFTLSQSLRIPMTDNNISGSESDRELKFFSEIVTDHRSVLWTIQNFSLCPTDVDEYLQSPEFTTRSSSISTWTVRVYPKGQTECNSVGKVGLFLHKSSSETEVHQVRYKICFKDVYGRERYVVQSEQLFKGNGTSWGRASVIERDVLFGVKREELLQNDTLRVYCEITVGCIDGNFSNDEQKRTNSLMTPSISCLDALSSNFETLYETQRWTNFTLQTVERNFAVHKTILAARSTVFAAMFEHDMKEQHSDSVLIPDVEASILDDMLRYIYTGTIQIMTFHKAKGLYVCADKYNLDELKTMCKKFLLDNLSVDNICDVAMIADLYNEIELKDVTKNFFSRNASQILATNNWEELLVDRPHTASQLLEVIASGYTNKA</sequence>